<dbReference type="PRINTS" id="PR00344">
    <property type="entry name" value="BCTRLSENSOR"/>
</dbReference>
<dbReference type="Pfam" id="PF00989">
    <property type="entry name" value="PAS"/>
    <property type="match status" value="1"/>
</dbReference>
<dbReference type="InterPro" id="IPR035965">
    <property type="entry name" value="PAS-like_dom_sf"/>
</dbReference>
<dbReference type="EMBL" id="AP011532">
    <property type="protein sequence ID" value="BAI61619.1"/>
    <property type="molecule type" value="Genomic_DNA"/>
</dbReference>
<dbReference type="PROSITE" id="PS50112">
    <property type="entry name" value="PAS"/>
    <property type="match status" value="2"/>
</dbReference>
<evidence type="ECO:0000259" key="6">
    <source>
        <dbReference type="PROSITE" id="PS50109"/>
    </source>
</evidence>
<feature type="domain" description="Histidine kinase" evidence="6">
    <location>
        <begin position="439"/>
        <end position="653"/>
    </location>
</feature>
<dbReference type="Pfam" id="PF02518">
    <property type="entry name" value="HATPase_c"/>
    <property type="match status" value="1"/>
</dbReference>
<dbReference type="CDD" id="cd00130">
    <property type="entry name" value="PAS"/>
    <property type="match status" value="3"/>
</dbReference>
<dbReference type="InParanoid" id="D1YYU7"/>
<dbReference type="SUPFAM" id="SSF55874">
    <property type="entry name" value="ATPase domain of HSP90 chaperone/DNA topoisomerase II/histidine kinase"/>
    <property type="match status" value="1"/>
</dbReference>
<dbReference type="Pfam" id="PF08448">
    <property type="entry name" value="PAS_4"/>
    <property type="match status" value="1"/>
</dbReference>
<dbReference type="InterPro" id="IPR005467">
    <property type="entry name" value="His_kinase_dom"/>
</dbReference>
<dbReference type="OrthoDB" id="141807at2157"/>
<evidence type="ECO:0000313" key="10">
    <source>
        <dbReference type="Proteomes" id="UP000001882"/>
    </source>
</evidence>
<evidence type="ECO:0000256" key="2">
    <source>
        <dbReference type="ARBA" id="ARBA00012438"/>
    </source>
</evidence>
<dbReference type="Proteomes" id="UP000001882">
    <property type="component" value="Chromosome"/>
</dbReference>
<dbReference type="SMART" id="SM00091">
    <property type="entry name" value="PAS"/>
    <property type="match status" value="3"/>
</dbReference>
<reference evidence="9 10" key="1">
    <citation type="journal article" date="2007" name="Appl. Environ. Microbiol.">
        <title>Isolation of key methanogens for global methane emission from rice paddy fields: a novel isolate affiliated with the clone cluster rice cluster I.</title>
        <authorList>
            <person name="Sakai S."/>
            <person name="Imachi H."/>
            <person name="Sekiguchi Y."/>
            <person name="Ohashi A."/>
            <person name="Harada H."/>
            <person name="Kamagata Y."/>
        </authorList>
    </citation>
    <scope>NUCLEOTIDE SEQUENCE [LARGE SCALE GENOMIC DNA]</scope>
    <source>
        <strain evidence="10">DSM 17711 / JCM 13418 / NBRC 101707 / SANAE</strain>
    </source>
</reference>
<reference evidence="9 10" key="2">
    <citation type="journal article" date="2008" name="Int. J. Syst. Evol. Microbiol.">
        <title>Methanocella paludicola gen. nov., sp. nov., a methane-producing archaeon, the first isolate of the lineage 'Rice Cluster I', and proposal of the new archaeal order Methanocellales ord. nov.</title>
        <authorList>
            <person name="Sakai S."/>
            <person name="Imachi H."/>
            <person name="Hanada S."/>
            <person name="Ohashi A."/>
            <person name="Harada H."/>
            <person name="Kamagata Y."/>
        </authorList>
    </citation>
    <scope>NUCLEOTIDE SEQUENCE [LARGE SCALE GENOMIC DNA]</scope>
    <source>
        <strain evidence="10">DSM 17711 / JCM 13418 / NBRC 101707 / SANAE</strain>
    </source>
</reference>
<dbReference type="CDD" id="cd00075">
    <property type="entry name" value="HATPase"/>
    <property type="match status" value="1"/>
</dbReference>
<gene>
    <name evidence="9" type="ordered locus">MCP_1547</name>
</gene>
<dbReference type="Pfam" id="PF13426">
    <property type="entry name" value="PAS_9"/>
    <property type="match status" value="1"/>
</dbReference>
<dbReference type="KEGG" id="mpd:MCP_1547"/>
<keyword evidence="10" id="KW-1185">Reference proteome</keyword>
<feature type="domain" description="PAC" evidence="8">
    <location>
        <begin position="376"/>
        <end position="428"/>
    </location>
</feature>
<dbReference type="PANTHER" id="PTHR43304">
    <property type="entry name" value="PHYTOCHROME-LIKE PROTEIN CPH1"/>
    <property type="match status" value="1"/>
</dbReference>
<dbReference type="InterPro" id="IPR004358">
    <property type="entry name" value="Sig_transdc_His_kin-like_C"/>
</dbReference>
<dbReference type="InterPro" id="IPR036890">
    <property type="entry name" value="HATPase_C_sf"/>
</dbReference>
<dbReference type="InterPro" id="IPR052162">
    <property type="entry name" value="Sensor_kinase/Photoreceptor"/>
</dbReference>
<dbReference type="GeneID" id="8681485"/>
<dbReference type="RefSeq" id="WP_012900298.1">
    <property type="nucleotide sequence ID" value="NC_013665.1"/>
</dbReference>
<dbReference type="STRING" id="304371.MCP_1547"/>
<dbReference type="Gene3D" id="3.30.565.10">
    <property type="entry name" value="Histidine kinase-like ATPase, C-terminal domain"/>
    <property type="match status" value="1"/>
</dbReference>
<comment type="catalytic activity">
    <reaction evidence="1">
        <text>ATP + protein L-histidine = ADP + protein N-phospho-L-histidine.</text>
        <dbReference type="EC" id="2.7.13.3"/>
    </reaction>
</comment>
<dbReference type="Gene3D" id="3.30.450.20">
    <property type="entry name" value="PAS domain"/>
    <property type="match status" value="3"/>
</dbReference>
<dbReference type="PROSITE" id="PS50113">
    <property type="entry name" value="PAC"/>
    <property type="match status" value="3"/>
</dbReference>
<accession>D1YYU7</accession>
<dbReference type="EC" id="2.7.13.3" evidence="2"/>
<dbReference type="InterPro" id="IPR000014">
    <property type="entry name" value="PAS"/>
</dbReference>
<evidence type="ECO:0000256" key="4">
    <source>
        <dbReference type="ARBA" id="ARBA00022679"/>
    </source>
</evidence>
<dbReference type="PATRIC" id="fig|304371.9.peg.1583"/>
<protein>
    <recommendedName>
        <fullName evidence="2">histidine kinase</fullName>
        <ecNumber evidence="2">2.7.13.3</ecNumber>
    </recommendedName>
</protein>
<dbReference type="AlphaFoldDB" id="D1YYU7"/>
<evidence type="ECO:0000256" key="3">
    <source>
        <dbReference type="ARBA" id="ARBA00022553"/>
    </source>
</evidence>
<keyword evidence="3" id="KW-0597">Phosphoprotein</keyword>
<reference evidence="10" key="3">
    <citation type="journal article" date="2011" name="PLoS ONE">
        <title>Genome sequence of a mesophilic hydrogenotrophic methanogen Methanocella paludicola, the first cultivated representative of the order Methanocellales.</title>
        <authorList>
            <person name="Sakai S."/>
            <person name="Takaki Y."/>
            <person name="Shimamura S."/>
            <person name="Sekine M."/>
            <person name="Tajima T."/>
            <person name="Kosugi H."/>
            <person name="Ichikawa N."/>
            <person name="Tasumi E."/>
            <person name="Hiraki A.T."/>
            <person name="Shimizu A."/>
            <person name="Kato Y."/>
            <person name="Nishiko R."/>
            <person name="Mori K."/>
            <person name="Fujita N."/>
            <person name="Imachi H."/>
            <person name="Takai K."/>
        </authorList>
    </citation>
    <scope>NUCLEOTIDE SEQUENCE [LARGE SCALE GENOMIC DNA]</scope>
    <source>
        <strain evidence="10">DSM 17711 / JCM 13418 / NBRC 101707 / SANAE</strain>
    </source>
</reference>
<evidence type="ECO:0000256" key="1">
    <source>
        <dbReference type="ARBA" id="ARBA00000085"/>
    </source>
</evidence>
<feature type="domain" description="PAC" evidence="8">
    <location>
        <begin position="124"/>
        <end position="179"/>
    </location>
</feature>
<dbReference type="SMART" id="SM00387">
    <property type="entry name" value="HATPase_c"/>
    <property type="match status" value="1"/>
</dbReference>
<dbReference type="InterPro" id="IPR013767">
    <property type="entry name" value="PAS_fold"/>
</dbReference>
<evidence type="ECO:0000256" key="5">
    <source>
        <dbReference type="ARBA" id="ARBA00022777"/>
    </source>
</evidence>
<evidence type="ECO:0000259" key="7">
    <source>
        <dbReference type="PROSITE" id="PS50112"/>
    </source>
</evidence>
<name>D1YYU7_METPS</name>
<dbReference type="InterPro" id="IPR013656">
    <property type="entry name" value="PAS_4"/>
</dbReference>
<keyword evidence="4" id="KW-0808">Transferase</keyword>
<feature type="domain" description="PAS" evidence="7">
    <location>
        <begin position="180"/>
        <end position="242"/>
    </location>
</feature>
<dbReference type="eggNOG" id="arCOG03567">
    <property type="taxonomic scope" value="Archaea"/>
</dbReference>
<dbReference type="GO" id="GO:0006355">
    <property type="term" value="P:regulation of DNA-templated transcription"/>
    <property type="evidence" value="ECO:0007669"/>
    <property type="project" value="InterPro"/>
</dbReference>
<dbReference type="eggNOG" id="arCOG06516">
    <property type="taxonomic scope" value="Archaea"/>
</dbReference>
<dbReference type="InterPro" id="IPR001610">
    <property type="entry name" value="PAC"/>
</dbReference>
<dbReference type="GO" id="GO:0004673">
    <property type="term" value="F:protein histidine kinase activity"/>
    <property type="evidence" value="ECO:0007669"/>
    <property type="project" value="UniProtKB-EC"/>
</dbReference>
<dbReference type="InterPro" id="IPR000700">
    <property type="entry name" value="PAS-assoc_C"/>
</dbReference>
<evidence type="ECO:0000259" key="8">
    <source>
        <dbReference type="PROSITE" id="PS50113"/>
    </source>
</evidence>
<dbReference type="PANTHER" id="PTHR43304:SF1">
    <property type="entry name" value="PAC DOMAIN-CONTAINING PROTEIN"/>
    <property type="match status" value="1"/>
</dbReference>
<dbReference type="PROSITE" id="PS50109">
    <property type="entry name" value="HIS_KIN"/>
    <property type="match status" value="1"/>
</dbReference>
<dbReference type="NCBIfam" id="TIGR00229">
    <property type="entry name" value="sensory_box"/>
    <property type="match status" value="3"/>
</dbReference>
<proteinExistence type="predicted"/>
<dbReference type="SMART" id="SM00086">
    <property type="entry name" value="PAC"/>
    <property type="match status" value="2"/>
</dbReference>
<keyword evidence="5 9" id="KW-0418">Kinase</keyword>
<organism evidence="9 10">
    <name type="scientific">Methanocella paludicola (strain DSM 17711 / JCM 13418 / NBRC 101707 / SANAE)</name>
    <dbReference type="NCBI Taxonomy" id="304371"/>
    <lineage>
        <taxon>Archaea</taxon>
        <taxon>Methanobacteriati</taxon>
        <taxon>Methanobacteriota</taxon>
        <taxon>Stenosarchaea group</taxon>
        <taxon>Methanomicrobia</taxon>
        <taxon>Methanocellales</taxon>
        <taxon>Methanocellaceae</taxon>
        <taxon>Methanocella</taxon>
    </lineage>
</organism>
<sequence>MKSDPGPGEKSGITRNKDTSDKDLIAELEIRVAFLENELRLKHDQTVLDIAERDQAIEKLAEKERFLRNIFECIKDGISVLDKDLNILQVNPAMEKWYGHVTGKKCYQAYHGRSEPCEPCPSIRAIKTGSTQSGVVHDLKGWREIYAFPLVNDRGEVTGVIEHVRDIDERKQAQEALRESEEKYRRVVEAANEGIWIIDRDMRTTFVNDRMSSMLGYTMEEMAGKKIEDFTSDSYLDVLNSDMEMHRRGVKVRHDFQFRRKDGSDLWCMVSATPILDDKGVFAGGVAMITDVTERKRAEEAVRFANAYNRSLIEASIDPLVTISPDGKITDVNMATEVATGISRDDLIGTDFSNYFTDPDMARKGYKKVFEEGSVKDYPLEIRHRDGHITHVLYNASIYRDESGIVIGVFATARDISERKRAEEALVEAKAQAELYLDLLGHDINNMHQIALGYLELARDVSPVAGKSEFLDKPIEVLQRGAQLIQNVRKLRKLKEGVFQTQEVDVCGVLSDVRREFGAVPNKAITLNTNGRERCIIRANELLHDVFANLVSNAIKHTGDRADIAIDLDVLEDHDREYCRVMVEDNGPGIPDDFKDRIFNRMLRGTTKAKGMGLGLYLVKSLVESYGGRVWVEDRVSGDHTKGARFVVMLPTV</sequence>
<feature type="domain" description="PAC" evidence="8">
    <location>
        <begin position="252"/>
        <end position="304"/>
    </location>
</feature>
<dbReference type="SUPFAM" id="SSF55785">
    <property type="entry name" value="PYP-like sensor domain (PAS domain)"/>
    <property type="match status" value="3"/>
</dbReference>
<evidence type="ECO:0000313" key="9">
    <source>
        <dbReference type="EMBL" id="BAI61619.1"/>
    </source>
</evidence>
<dbReference type="InterPro" id="IPR003594">
    <property type="entry name" value="HATPase_dom"/>
</dbReference>
<feature type="domain" description="PAS" evidence="7">
    <location>
        <begin position="305"/>
        <end position="360"/>
    </location>
</feature>